<dbReference type="InterPro" id="IPR027417">
    <property type="entry name" value="P-loop_NTPase"/>
</dbReference>
<dbReference type="PANTHER" id="PTHR42939:SF1">
    <property type="entry name" value="ABC TRANSPORTER ATP-BINDING PROTEIN ALBC-RELATED"/>
    <property type="match status" value="1"/>
</dbReference>
<feature type="domain" description="ABC transporter" evidence="4">
    <location>
        <begin position="5"/>
        <end position="230"/>
    </location>
</feature>
<dbReference type="Proteomes" id="UP000043699">
    <property type="component" value="Unassembled WGS sequence"/>
</dbReference>
<evidence type="ECO:0000313" key="6">
    <source>
        <dbReference type="Proteomes" id="UP000043699"/>
    </source>
</evidence>
<accession>A0A098EPM6</accession>
<dbReference type="GO" id="GO:0005524">
    <property type="term" value="F:ATP binding"/>
    <property type="evidence" value="ECO:0007669"/>
    <property type="project" value="UniProtKB-KW"/>
</dbReference>
<dbReference type="AlphaFoldDB" id="A0A098EPM6"/>
<dbReference type="OrthoDB" id="9804819at2"/>
<keyword evidence="6" id="KW-1185">Reference proteome</keyword>
<dbReference type="Pfam" id="PF00005">
    <property type="entry name" value="ABC_tran"/>
    <property type="match status" value="1"/>
</dbReference>
<keyword evidence="1" id="KW-0813">Transport</keyword>
<dbReference type="PANTHER" id="PTHR42939">
    <property type="entry name" value="ABC TRANSPORTER ATP-BINDING PROTEIN ALBC-RELATED"/>
    <property type="match status" value="1"/>
</dbReference>
<dbReference type="RefSeq" id="WP_052652697.1">
    <property type="nucleotide sequence ID" value="NZ_CCXS01000001.1"/>
</dbReference>
<evidence type="ECO:0000256" key="3">
    <source>
        <dbReference type="ARBA" id="ARBA00022840"/>
    </source>
</evidence>
<dbReference type="CDD" id="cd03230">
    <property type="entry name" value="ABC_DR_subfamily_A"/>
    <property type="match status" value="1"/>
</dbReference>
<dbReference type="SMART" id="SM00382">
    <property type="entry name" value="AAA"/>
    <property type="match status" value="1"/>
</dbReference>
<dbReference type="Gene3D" id="3.40.50.300">
    <property type="entry name" value="P-loop containing nucleotide triphosphate hydrolases"/>
    <property type="match status" value="1"/>
</dbReference>
<keyword evidence="2" id="KW-0547">Nucleotide-binding</keyword>
<keyword evidence="3 5" id="KW-0067">ATP-binding</keyword>
<evidence type="ECO:0000256" key="2">
    <source>
        <dbReference type="ARBA" id="ARBA00022741"/>
    </source>
</evidence>
<organism evidence="5 6">
    <name type="scientific">Planococcus massiliensis</name>
    <dbReference type="NCBI Taxonomy" id="1499687"/>
    <lineage>
        <taxon>Bacteria</taxon>
        <taxon>Bacillati</taxon>
        <taxon>Bacillota</taxon>
        <taxon>Bacilli</taxon>
        <taxon>Bacillales</taxon>
        <taxon>Caryophanaceae</taxon>
        <taxon>Planococcus</taxon>
    </lineage>
</organism>
<evidence type="ECO:0000259" key="4">
    <source>
        <dbReference type="PROSITE" id="PS50893"/>
    </source>
</evidence>
<dbReference type="InterPro" id="IPR051782">
    <property type="entry name" value="ABC_Transporter_VariousFunc"/>
</dbReference>
<dbReference type="SUPFAM" id="SSF52540">
    <property type="entry name" value="P-loop containing nucleoside triphosphate hydrolases"/>
    <property type="match status" value="1"/>
</dbReference>
<name>A0A098EPM6_9BACL</name>
<gene>
    <name evidence="5" type="primary">ytrB_2</name>
    <name evidence="5" type="ORF">BN1080_02759</name>
</gene>
<dbReference type="GO" id="GO:0016887">
    <property type="term" value="F:ATP hydrolysis activity"/>
    <property type="evidence" value="ECO:0007669"/>
    <property type="project" value="InterPro"/>
</dbReference>
<evidence type="ECO:0000313" key="5">
    <source>
        <dbReference type="EMBL" id="CEG23755.1"/>
    </source>
</evidence>
<dbReference type="PROSITE" id="PS50893">
    <property type="entry name" value="ABC_TRANSPORTER_2"/>
    <property type="match status" value="1"/>
</dbReference>
<dbReference type="STRING" id="1499687.BN1080_02759"/>
<protein>
    <submittedName>
        <fullName evidence="5">ABC transporter ATP-binding protein YtrB</fullName>
    </submittedName>
</protein>
<dbReference type="InterPro" id="IPR003593">
    <property type="entry name" value="AAA+_ATPase"/>
</dbReference>
<dbReference type="EMBL" id="CCXS01000001">
    <property type="protein sequence ID" value="CEG23755.1"/>
    <property type="molecule type" value="Genomic_DNA"/>
</dbReference>
<proteinExistence type="predicted"/>
<reference evidence="5 6" key="1">
    <citation type="submission" date="2014-09" db="EMBL/GenBank/DDBJ databases">
        <authorList>
            <person name="Urmite Genomes Urmite Genomes"/>
        </authorList>
    </citation>
    <scope>NUCLEOTIDE SEQUENCE [LARGE SCALE GENOMIC DNA]</scope>
    <source>
        <strain evidence="5 6">ES2</strain>
    </source>
</reference>
<dbReference type="InterPro" id="IPR003439">
    <property type="entry name" value="ABC_transporter-like_ATP-bd"/>
</dbReference>
<evidence type="ECO:0000256" key="1">
    <source>
        <dbReference type="ARBA" id="ARBA00022448"/>
    </source>
</evidence>
<sequence length="290" mass="32556">MDAQIKLANVTLKFGKFEALKDLSLLLESNRIHGLIGRNGAGKTSLLSLIAAFRDTTEGQVFIDGEPVFENADKMLQVSFIYNKDYKEEYEKIPQFLEFPEYYRPNYDKEYADYLLKRFKLPLDKPISKLSKGMQSALNAVIGLASRSPITIFDEAYVGMDAPAREIFYQEILADQAKHPRTFILSTHLVSEMDYLFDQVVIIDQGRLVLNEDYETIASRGASITGAADQVDAFVAGLKVLNEQKLGGTKSVMVYGALSEEDQQKAQQLGLEIGPVSLQDLFIHLTEEVH</sequence>